<sequence length="212" mass="23278">MEALPKLLSESATIDPKLLEEMNIILDHPKLTRETTVRDAIMEVAAIMGENVKLRRGFALSSANGIVSSYLHTSPQPGLGRMVGLLTLESEKGGAPTEVLQRVGSNLAMHVVAARPLFLSKDHVAAKTLEAERDILKTQAATSGKPQVAIEKMVEGRLRKFVEDIALLEQKFVMNDKVNVKSVLEDLSKEVGQQIRVDSFLRVEVGEGIQRQ</sequence>
<dbReference type="Pfam" id="PF00889">
    <property type="entry name" value="EF_TS"/>
    <property type="match status" value="1"/>
</dbReference>
<evidence type="ECO:0000256" key="2">
    <source>
        <dbReference type="ARBA" id="ARBA00022768"/>
    </source>
</evidence>
<feature type="domain" description="Translation elongation factor EFTs/EF1B dimerisation" evidence="5">
    <location>
        <begin position="29"/>
        <end position="207"/>
    </location>
</feature>
<dbReference type="AlphaFoldDB" id="D5AD40"/>
<evidence type="ECO:0000259" key="5">
    <source>
        <dbReference type="Pfam" id="PF00889"/>
    </source>
</evidence>
<keyword evidence="4" id="KW-0496">Mitochondrion</keyword>
<dbReference type="NCBIfam" id="TIGR00116">
    <property type="entry name" value="tsf"/>
    <property type="match status" value="1"/>
</dbReference>
<dbReference type="GO" id="GO:0003746">
    <property type="term" value="F:translation elongation factor activity"/>
    <property type="evidence" value="ECO:0007669"/>
    <property type="project" value="UniProtKB-UniRule"/>
</dbReference>
<dbReference type="FunFam" id="1.10.286.20:FF:000001">
    <property type="entry name" value="Elongation factor Ts"/>
    <property type="match status" value="1"/>
</dbReference>
<evidence type="ECO:0000256" key="4">
    <source>
        <dbReference type="HAMAP-Rule" id="MF_03135"/>
    </source>
</evidence>
<keyword evidence="3 4" id="KW-0648">Protein biosynthesis</keyword>
<evidence type="ECO:0000313" key="6">
    <source>
        <dbReference type="EMBL" id="ADE77459.1"/>
    </source>
</evidence>
<comment type="subcellular location">
    <subcellularLocation>
        <location evidence="4">Mitochondrion</location>
    </subcellularLocation>
</comment>
<dbReference type="PANTHER" id="PTHR11741:SF0">
    <property type="entry name" value="ELONGATION FACTOR TS, MITOCHONDRIAL"/>
    <property type="match status" value="1"/>
</dbReference>
<keyword evidence="2 4" id="KW-0251">Elongation factor</keyword>
<dbReference type="InterPro" id="IPR036402">
    <property type="entry name" value="EF-Ts_dimer_sf"/>
</dbReference>
<dbReference type="HAMAP" id="MF_00050">
    <property type="entry name" value="EF_Ts"/>
    <property type="match status" value="1"/>
</dbReference>
<organism evidence="6">
    <name type="scientific">Picea sitchensis</name>
    <name type="common">Sitka spruce</name>
    <name type="synonym">Pinus sitchensis</name>
    <dbReference type="NCBI Taxonomy" id="3332"/>
    <lineage>
        <taxon>Eukaryota</taxon>
        <taxon>Viridiplantae</taxon>
        <taxon>Streptophyta</taxon>
        <taxon>Embryophyta</taxon>
        <taxon>Tracheophyta</taxon>
        <taxon>Spermatophyta</taxon>
        <taxon>Pinopsida</taxon>
        <taxon>Pinidae</taxon>
        <taxon>Conifers I</taxon>
        <taxon>Pinales</taxon>
        <taxon>Pinaceae</taxon>
        <taxon>Picea</taxon>
    </lineage>
</organism>
<proteinExistence type="evidence at transcript level"/>
<name>D5AD40_PICSI</name>
<evidence type="ECO:0000256" key="3">
    <source>
        <dbReference type="ARBA" id="ARBA00022917"/>
    </source>
</evidence>
<protein>
    <recommendedName>
        <fullName evidence="4">Elongation factor Ts, mitochondrial</fullName>
        <shortName evidence="4">EF-Ts</shortName>
        <shortName evidence="4">EF-TsMt</shortName>
    </recommendedName>
</protein>
<dbReference type="InterPro" id="IPR001816">
    <property type="entry name" value="Transl_elong_EFTs/EF1B"/>
</dbReference>
<dbReference type="InterPro" id="IPR014039">
    <property type="entry name" value="Transl_elong_EFTs/EF1B_dimer"/>
</dbReference>
<dbReference type="GO" id="GO:0070125">
    <property type="term" value="P:mitochondrial translational elongation"/>
    <property type="evidence" value="ECO:0007669"/>
    <property type="project" value="TreeGrafter"/>
</dbReference>
<gene>
    <name evidence="4" type="primary">EFTS</name>
</gene>
<comment type="similarity">
    <text evidence="1 4">Belongs to the EF-Ts family.</text>
</comment>
<evidence type="ECO:0000256" key="1">
    <source>
        <dbReference type="ARBA" id="ARBA00005532"/>
    </source>
</evidence>
<dbReference type="PANTHER" id="PTHR11741">
    <property type="entry name" value="ELONGATION FACTOR TS"/>
    <property type="match status" value="1"/>
</dbReference>
<dbReference type="EMBL" id="BT124190">
    <property type="protein sequence ID" value="ADE77459.1"/>
    <property type="molecule type" value="mRNA"/>
</dbReference>
<dbReference type="SUPFAM" id="SSF54713">
    <property type="entry name" value="Elongation factor Ts (EF-Ts), dimerisation domain"/>
    <property type="match status" value="1"/>
</dbReference>
<accession>D5AD40</accession>
<comment type="function">
    <text evidence="4">Associates with the EF-Tu.GDP complex and induces the exchange of GDP to GTP. It remains bound to the aminoacyl-tRNA.EF-Tu.GTP complex up to the GTP hydrolysis stage on the ribosome.</text>
</comment>
<dbReference type="GO" id="GO:0005739">
    <property type="term" value="C:mitochondrion"/>
    <property type="evidence" value="ECO:0007669"/>
    <property type="project" value="UniProtKB-SubCell"/>
</dbReference>
<dbReference type="Gene3D" id="1.10.286.20">
    <property type="match status" value="1"/>
</dbReference>
<reference evidence="6" key="1">
    <citation type="submission" date="2010-04" db="EMBL/GenBank/DDBJ databases">
        <authorList>
            <person name="Reid K.E."/>
            <person name="Liao N."/>
            <person name="Chan S."/>
            <person name="Docking R."/>
            <person name="Taylor G."/>
            <person name="Moore R."/>
            <person name="Mayo M."/>
            <person name="Munro S."/>
            <person name="King J."/>
            <person name="Yanchuk A."/>
            <person name="Holt R."/>
            <person name="Jones S."/>
            <person name="Marra M."/>
            <person name="Ritland C.E."/>
            <person name="Ritland K."/>
            <person name="Bohlmann J."/>
        </authorList>
    </citation>
    <scope>NUCLEOTIDE SEQUENCE</scope>
    <source>
        <tissue evidence="6">Bud</tissue>
    </source>
</reference>
<dbReference type="Gene3D" id="3.30.479.20">
    <property type="entry name" value="Elongation factor Ts, dimerisation domain"/>
    <property type="match status" value="2"/>
</dbReference>